<dbReference type="PANTHER" id="PTHR14274">
    <property type="entry name" value="SMALL INTEGRAL MEMBRANE PROTEIN 8"/>
    <property type="match status" value="1"/>
</dbReference>
<evidence type="ECO:0000256" key="6">
    <source>
        <dbReference type="ARBA" id="ARBA00023136"/>
    </source>
</evidence>
<dbReference type="EMBL" id="CABPRJ010001432">
    <property type="protein sequence ID" value="VVC36300.1"/>
    <property type="molecule type" value="Genomic_DNA"/>
</dbReference>
<dbReference type="OrthoDB" id="1880105at2759"/>
<proteinExistence type="inferred from homology"/>
<evidence type="ECO:0000256" key="3">
    <source>
        <dbReference type="ARBA" id="ARBA00014451"/>
    </source>
</evidence>
<dbReference type="PANTHER" id="PTHR14274:SF1">
    <property type="entry name" value="SMALL INTEGRAL MEMBRANE PROTEIN 8"/>
    <property type="match status" value="1"/>
</dbReference>
<organism evidence="8 9">
    <name type="scientific">Cinara cedri</name>
    <dbReference type="NCBI Taxonomy" id="506608"/>
    <lineage>
        <taxon>Eukaryota</taxon>
        <taxon>Metazoa</taxon>
        <taxon>Ecdysozoa</taxon>
        <taxon>Arthropoda</taxon>
        <taxon>Hexapoda</taxon>
        <taxon>Insecta</taxon>
        <taxon>Pterygota</taxon>
        <taxon>Neoptera</taxon>
        <taxon>Paraneoptera</taxon>
        <taxon>Hemiptera</taxon>
        <taxon>Sternorrhyncha</taxon>
        <taxon>Aphidomorpha</taxon>
        <taxon>Aphidoidea</taxon>
        <taxon>Aphididae</taxon>
        <taxon>Lachninae</taxon>
        <taxon>Cinara</taxon>
    </lineage>
</organism>
<evidence type="ECO:0000256" key="5">
    <source>
        <dbReference type="ARBA" id="ARBA00022989"/>
    </source>
</evidence>
<evidence type="ECO:0000313" key="9">
    <source>
        <dbReference type="Proteomes" id="UP000325440"/>
    </source>
</evidence>
<gene>
    <name evidence="8" type="ORF">CINCED_3A001293</name>
</gene>
<dbReference type="AlphaFoldDB" id="A0A5E4MVK8"/>
<accession>A0A5E4MVK8</accession>
<name>A0A5E4MVK8_9HEMI</name>
<evidence type="ECO:0000256" key="4">
    <source>
        <dbReference type="ARBA" id="ARBA00022692"/>
    </source>
</evidence>
<dbReference type="GO" id="GO:0016020">
    <property type="term" value="C:membrane"/>
    <property type="evidence" value="ECO:0007669"/>
    <property type="project" value="UniProtKB-SubCell"/>
</dbReference>
<evidence type="ECO:0000256" key="7">
    <source>
        <dbReference type="SAM" id="Phobius"/>
    </source>
</evidence>
<dbReference type="Pfam" id="PF14937">
    <property type="entry name" value="DUF4500"/>
    <property type="match status" value="1"/>
</dbReference>
<comment type="subcellular location">
    <subcellularLocation>
        <location evidence="1">Membrane</location>
        <topology evidence="1">Single-pass membrane protein</topology>
    </subcellularLocation>
</comment>
<dbReference type="InterPro" id="IPR026686">
    <property type="entry name" value="UPF0708"/>
</dbReference>
<keyword evidence="6 7" id="KW-0472">Membrane</keyword>
<dbReference type="Proteomes" id="UP000325440">
    <property type="component" value="Unassembled WGS sequence"/>
</dbReference>
<keyword evidence="5 7" id="KW-1133">Transmembrane helix</keyword>
<comment type="similarity">
    <text evidence="2">Belongs to the SMIM8 family.</text>
</comment>
<evidence type="ECO:0000256" key="2">
    <source>
        <dbReference type="ARBA" id="ARBA00009328"/>
    </source>
</evidence>
<feature type="transmembrane region" description="Helical" evidence="7">
    <location>
        <begin position="35"/>
        <end position="53"/>
    </location>
</feature>
<evidence type="ECO:0000313" key="8">
    <source>
        <dbReference type="EMBL" id="VVC36300.1"/>
    </source>
</evidence>
<evidence type="ECO:0000256" key="1">
    <source>
        <dbReference type="ARBA" id="ARBA00004167"/>
    </source>
</evidence>
<keyword evidence="9" id="KW-1185">Reference proteome</keyword>
<sequence length="84" mass="9800">MKDKETAPGDGIRSLKTSRVFRIINFELYSKPNKVIMALGLVSVSFTFGYLVYMRHQYEKMGYYPAVAEDGLHEVYKQKQSKWD</sequence>
<keyword evidence="4 7" id="KW-0812">Transmembrane</keyword>
<protein>
    <recommendedName>
        <fullName evidence="3">Small integral membrane protein 8</fullName>
    </recommendedName>
</protein>
<reference evidence="8 9" key="1">
    <citation type="submission" date="2019-08" db="EMBL/GenBank/DDBJ databases">
        <authorList>
            <person name="Alioto T."/>
            <person name="Alioto T."/>
            <person name="Gomez Garrido J."/>
        </authorList>
    </citation>
    <scope>NUCLEOTIDE SEQUENCE [LARGE SCALE GENOMIC DNA]</scope>
</reference>